<name>A0A1S3GPF0_DIPOR</name>
<evidence type="ECO:0000256" key="3">
    <source>
        <dbReference type="ARBA" id="ARBA00011492"/>
    </source>
</evidence>
<feature type="transmembrane region" description="Helical" evidence="18">
    <location>
        <begin position="124"/>
        <end position="144"/>
    </location>
</feature>
<keyword evidence="20" id="KW-1185">Reference proteome</keyword>
<dbReference type="PANTHER" id="PTHR10383">
    <property type="entry name" value="SERINE INCORPORATOR"/>
    <property type="match status" value="1"/>
</dbReference>
<keyword evidence="19" id="KW-0732">Signal</keyword>
<evidence type="ECO:0000256" key="8">
    <source>
        <dbReference type="ARBA" id="ARBA00022824"/>
    </source>
</evidence>
<dbReference type="CTD" id="57515"/>
<dbReference type="InParanoid" id="A0A1S3GPF0"/>
<comment type="similarity">
    <text evidence="2">Belongs to the TDE1 family.</text>
</comment>
<gene>
    <name evidence="21" type="primary">Serinc1</name>
</gene>
<evidence type="ECO:0000256" key="19">
    <source>
        <dbReference type="SAM" id="SignalP"/>
    </source>
</evidence>
<evidence type="ECO:0000313" key="21">
    <source>
        <dbReference type="RefSeq" id="XP_012890565.1"/>
    </source>
</evidence>
<dbReference type="OrthoDB" id="5963193at2759"/>
<evidence type="ECO:0000256" key="11">
    <source>
        <dbReference type="ARBA" id="ARBA00023136"/>
    </source>
</evidence>
<evidence type="ECO:0000256" key="1">
    <source>
        <dbReference type="ARBA" id="ARBA00004477"/>
    </source>
</evidence>
<evidence type="ECO:0000313" key="20">
    <source>
        <dbReference type="Proteomes" id="UP000081671"/>
    </source>
</evidence>
<evidence type="ECO:0000256" key="18">
    <source>
        <dbReference type="SAM" id="Phobius"/>
    </source>
</evidence>
<keyword evidence="5" id="KW-0597">Phosphoprotein</keyword>
<evidence type="ECO:0000256" key="14">
    <source>
        <dbReference type="ARBA" id="ARBA00023288"/>
    </source>
</evidence>
<feature type="transmembrane region" description="Helical" evidence="18">
    <location>
        <begin position="344"/>
        <end position="364"/>
    </location>
</feature>
<dbReference type="GO" id="GO:0008654">
    <property type="term" value="P:phospholipid biosynthetic process"/>
    <property type="evidence" value="ECO:0007669"/>
    <property type="project" value="UniProtKB-KW"/>
</dbReference>
<evidence type="ECO:0000256" key="15">
    <source>
        <dbReference type="ARBA" id="ARBA00037552"/>
    </source>
</evidence>
<dbReference type="FunCoup" id="A0A1S3GPF0">
    <property type="interactions" value="2612"/>
</dbReference>
<evidence type="ECO:0000256" key="7">
    <source>
        <dbReference type="ARBA" id="ARBA00022707"/>
    </source>
</evidence>
<feature type="transmembrane region" description="Helical" evidence="18">
    <location>
        <begin position="41"/>
        <end position="58"/>
    </location>
</feature>
<proteinExistence type="inferred from homology"/>
<comment type="subcellular location">
    <subcellularLocation>
        <location evidence="1">Endoplasmic reticulum membrane</location>
        <topology evidence="1">Multi-pass membrane protein</topology>
    </subcellularLocation>
</comment>
<keyword evidence="14" id="KW-0449">Lipoprotein</keyword>
<comment type="function">
    <text evidence="15">Enhances the incorporation of serine into phosphatidylserine and sphingolipids.</text>
</comment>
<evidence type="ECO:0000256" key="6">
    <source>
        <dbReference type="ARBA" id="ARBA00022692"/>
    </source>
</evidence>
<dbReference type="RefSeq" id="XP_012890565.1">
    <property type="nucleotide sequence ID" value="XM_013035111.1"/>
</dbReference>
<dbReference type="STRING" id="10020.ENSDORP00000017262"/>
<dbReference type="PANTHER" id="PTHR10383:SF15">
    <property type="entry name" value="SERINE INCORPORATOR 1"/>
    <property type="match status" value="1"/>
</dbReference>
<feature type="transmembrane region" description="Helical" evidence="18">
    <location>
        <begin position="151"/>
        <end position="172"/>
    </location>
</feature>
<dbReference type="AlphaFoldDB" id="A0A1S3GPF0"/>
<keyword evidence="7" id="KW-0519">Myristate</keyword>
<accession>A0A1S3GPF0</accession>
<feature type="transmembrane region" description="Helical" evidence="18">
    <location>
        <begin position="384"/>
        <end position="403"/>
    </location>
</feature>
<evidence type="ECO:0000256" key="9">
    <source>
        <dbReference type="ARBA" id="ARBA00022989"/>
    </source>
</evidence>
<keyword evidence="10" id="KW-0443">Lipid metabolism</keyword>
<reference evidence="21" key="1">
    <citation type="submission" date="2025-08" db="UniProtKB">
        <authorList>
            <consortium name="RefSeq"/>
        </authorList>
    </citation>
    <scope>IDENTIFICATION</scope>
    <source>
        <tissue evidence="21">Kidney</tissue>
    </source>
</reference>
<dbReference type="Pfam" id="PF03348">
    <property type="entry name" value="Serinc"/>
    <property type="match status" value="2"/>
</dbReference>
<keyword evidence="9 18" id="KW-1133">Transmembrane helix</keyword>
<dbReference type="InterPro" id="IPR005016">
    <property type="entry name" value="TDE1/TMS"/>
</dbReference>
<keyword evidence="6 18" id="KW-0812">Transmembrane</keyword>
<organism evidence="20 21">
    <name type="scientific">Dipodomys ordii</name>
    <name type="common">Ord's kangaroo rat</name>
    <dbReference type="NCBI Taxonomy" id="10020"/>
    <lineage>
        <taxon>Eukaryota</taxon>
        <taxon>Metazoa</taxon>
        <taxon>Chordata</taxon>
        <taxon>Craniata</taxon>
        <taxon>Vertebrata</taxon>
        <taxon>Euteleostomi</taxon>
        <taxon>Mammalia</taxon>
        <taxon>Eutheria</taxon>
        <taxon>Euarchontoglires</taxon>
        <taxon>Glires</taxon>
        <taxon>Rodentia</taxon>
        <taxon>Castorimorpha</taxon>
        <taxon>Heteromyidae</taxon>
        <taxon>Dipodomyinae</taxon>
        <taxon>Dipodomys</taxon>
    </lineage>
</organism>
<evidence type="ECO:0000256" key="5">
    <source>
        <dbReference type="ARBA" id="ARBA00022553"/>
    </source>
</evidence>
<keyword evidence="12" id="KW-0594">Phospholipid biosynthesis</keyword>
<evidence type="ECO:0000256" key="12">
    <source>
        <dbReference type="ARBA" id="ARBA00023209"/>
    </source>
</evidence>
<feature type="chain" id="PRO_5010270018" description="Serine incorporator 1" evidence="19">
    <location>
        <begin position="20"/>
        <end position="409"/>
    </location>
</feature>
<sequence length="409" mass="45677">MGSVLGLCSVASWIPCLCGSAPCLLCRCCPSGNNSTVTRLIYALFLLVGVCVACVMLIPGMEEQLNKIPGFCENEKGVVPCSILVGYKAVYRLCFGLAMFYLLLSLLMIKVKSSSDPRAAIHNGFWFFKFAVAVAIIIGAFFIPEGTFTTVWFYVGMAGAFCFILIQLVLLIDFAHSWNESWVEKMEEGNSRCWYAGKPTSQNIFNMYAPSQPLVEVQSCEFLSPDGLETQFPIFASQFTETNCNPSLLSIIGFNTTSSAPKEGQSVQWWHAQGIIGLILFLLCVFYSSIRTSNNSQVNKLTLTSDESTLIEDGARSDGSLEDGDDVHRAIDNERDGVTYSYSFFHFMLFLASLYIMMTLTNWYRYEPSRAMKSQWTAVWVKISSSWIGIVLYVWTLVAPLVLTNRDFD</sequence>
<feature type="transmembrane region" description="Helical" evidence="18">
    <location>
        <begin position="89"/>
        <end position="109"/>
    </location>
</feature>
<keyword evidence="11 18" id="KW-0472">Membrane</keyword>
<keyword evidence="4" id="KW-0444">Lipid biosynthesis</keyword>
<keyword evidence="13" id="KW-1208">Phospholipid metabolism</keyword>
<evidence type="ECO:0000256" key="13">
    <source>
        <dbReference type="ARBA" id="ARBA00023264"/>
    </source>
</evidence>
<evidence type="ECO:0000256" key="4">
    <source>
        <dbReference type="ARBA" id="ARBA00022516"/>
    </source>
</evidence>
<evidence type="ECO:0000256" key="16">
    <source>
        <dbReference type="ARBA" id="ARBA00040945"/>
    </source>
</evidence>
<dbReference type="Proteomes" id="UP000081671">
    <property type="component" value="Unplaced"/>
</dbReference>
<feature type="signal peptide" evidence="19">
    <location>
        <begin position="1"/>
        <end position="19"/>
    </location>
</feature>
<evidence type="ECO:0000256" key="10">
    <source>
        <dbReference type="ARBA" id="ARBA00023098"/>
    </source>
</evidence>
<keyword evidence="8" id="KW-0256">Endoplasmic reticulum</keyword>
<evidence type="ECO:0000256" key="2">
    <source>
        <dbReference type="ARBA" id="ARBA00006665"/>
    </source>
</evidence>
<dbReference type="KEGG" id="dord:105999942"/>
<protein>
    <recommendedName>
        <fullName evidence="16">Serine incorporator 1</fullName>
    </recommendedName>
    <alternativeName>
        <fullName evidence="17">Tumor differentially expressed protein 2</fullName>
    </alternativeName>
</protein>
<comment type="subunit">
    <text evidence="3">Interacts with SPTLC1.</text>
</comment>
<dbReference type="GeneID" id="105999942"/>
<dbReference type="GO" id="GO:0005789">
    <property type="term" value="C:endoplasmic reticulum membrane"/>
    <property type="evidence" value="ECO:0007669"/>
    <property type="project" value="UniProtKB-SubCell"/>
</dbReference>
<evidence type="ECO:0000256" key="17">
    <source>
        <dbReference type="ARBA" id="ARBA00041691"/>
    </source>
</evidence>
<feature type="transmembrane region" description="Helical" evidence="18">
    <location>
        <begin position="269"/>
        <end position="290"/>
    </location>
</feature>